<dbReference type="PANTHER" id="PTHR23025:SF3">
    <property type="entry name" value="HORMONE-SENSITIVE LIPASE"/>
    <property type="match status" value="1"/>
</dbReference>
<dbReference type="Proteomes" id="UP000799640">
    <property type="component" value="Unassembled WGS sequence"/>
</dbReference>
<accession>A0A6G1I6Y0</accession>
<reference evidence="2" key="1">
    <citation type="journal article" date="2020" name="Stud. Mycol.">
        <title>101 Dothideomycetes genomes: a test case for predicting lifestyles and emergence of pathogens.</title>
        <authorList>
            <person name="Haridas S."/>
            <person name="Albert R."/>
            <person name="Binder M."/>
            <person name="Bloem J."/>
            <person name="Labutti K."/>
            <person name="Salamov A."/>
            <person name="Andreopoulos B."/>
            <person name="Baker S."/>
            <person name="Barry K."/>
            <person name="Bills G."/>
            <person name="Bluhm B."/>
            <person name="Cannon C."/>
            <person name="Castanera R."/>
            <person name="Culley D."/>
            <person name="Daum C."/>
            <person name="Ezra D."/>
            <person name="Gonzalez J."/>
            <person name="Henrissat B."/>
            <person name="Kuo A."/>
            <person name="Liang C."/>
            <person name="Lipzen A."/>
            <person name="Lutzoni F."/>
            <person name="Magnuson J."/>
            <person name="Mondo S."/>
            <person name="Nolan M."/>
            <person name="Ohm R."/>
            <person name="Pangilinan J."/>
            <person name="Park H.-J."/>
            <person name="Ramirez L."/>
            <person name="Alfaro M."/>
            <person name="Sun H."/>
            <person name="Tritt A."/>
            <person name="Yoshinaga Y."/>
            <person name="Zwiers L.-H."/>
            <person name="Turgeon B."/>
            <person name="Goodwin S."/>
            <person name="Spatafora J."/>
            <person name="Crous P."/>
            <person name="Grigoriev I."/>
        </authorList>
    </citation>
    <scope>NUCLEOTIDE SEQUENCE</scope>
    <source>
        <strain evidence="2">CBS 262.69</strain>
    </source>
</reference>
<dbReference type="GO" id="GO:0005829">
    <property type="term" value="C:cytosol"/>
    <property type="evidence" value="ECO:0007669"/>
    <property type="project" value="TreeGrafter"/>
</dbReference>
<dbReference type="AlphaFoldDB" id="A0A6G1I6Y0"/>
<dbReference type="PANTHER" id="PTHR23025">
    <property type="entry name" value="TRIACYLGLYCEROL LIPASE"/>
    <property type="match status" value="1"/>
</dbReference>
<dbReference type="GO" id="GO:0004806">
    <property type="term" value="F:triacylglycerol lipase activity"/>
    <property type="evidence" value="ECO:0007669"/>
    <property type="project" value="TreeGrafter"/>
</dbReference>
<organism evidence="2 3">
    <name type="scientific">Trichodelitschia bisporula</name>
    <dbReference type="NCBI Taxonomy" id="703511"/>
    <lineage>
        <taxon>Eukaryota</taxon>
        <taxon>Fungi</taxon>
        <taxon>Dikarya</taxon>
        <taxon>Ascomycota</taxon>
        <taxon>Pezizomycotina</taxon>
        <taxon>Dothideomycetes</taxon>
        <taxon>Dothideomycetes incertae sedis</taxon>
        <taxon>Phaeotrichales</taxon>
        <taxon>Phaeotrichaceae</taxon>
        <taxon>Trichodelitschia</taxon>
    </lineage>
</organism>
<dbReference type="SUPFAM" id="SSF53474">
    <property type="entry name" value="alpha/beta-Hydrolases"/>
    <property type="match status" value="1"/>
</dbReference>
<evidence type="ECO:0000313" key="3">
    <source>
        <dbReference type="Proteomes" id="UP000799640"/>
    </source>
</evidence>
<dbReference type="InterPro" id="IPR029058">
    <property type="entry name" value="AB_hydrolase_fold"/>
</dbReference>
<dbReference type="InterPro" id="IPR013094">
    <property type="entry name" value="AB_hydrolase_3"/>
</dbReference>
<name>A0A6G1I6Y0_9PEZI</name>
<dbReference type="Gene3D" id="3.40.50.1820">
    <property type="entry name" value="alpha/beta hydrolase"/>
    <property type="match status" value="1"/>
</dbReference>
<protein>
    <recommendedName>
        <fullName evidence="1">Alpha/beta hydrolase fold-3 domain-containing protein</fullName>
    </recommendedName>
</protein>
<evidence type="ECO:0000259" key="1">
    <source>
        <dbReference type="Pfam" id="PF07859"/>
    </source>
</evidence>
<evidence type="ECO:0000313" key="2">
    <source>
        <dbReference type="EMBL" id="KAF2403807.1"/>
    </source>
</evidence>
<sequence length="324" mass="35247">MADPAGLPPYADEWLKAEAQMGGRFVLKGNVDDIRAQFTGLFAGLAGMLPPPSDRVSAVDETVPGGPAVRVYTPVEAAKAGELPIGLYIHSGGFVVGSKEAEDHIVRDIAQRVPMVLVSTDYRLAPENPFPAGLEDCVSAYRWMLENATRFGARPGPAVIMGGSAGGNLSAAVALKLADEPDVKPRGIVVAAASTVHPDFIPEEYKSYWHPERVADAALLNREAMMACLDVVGAAPTEPLFSLLLNPELKKLPRTWLVASDKDPTHDEMLMFADKLQKEGVDSQLTVYEGYPHFFWMLPMLAKTQEMMDTWAQQLRRMLGTEEA</sequence>
<dbReference type="OrthoDB" id="408631at2759"/>
<dbReference type="GO" id="GO:0019433">
    <property type="term" value="P:triglyceride catabolic process"/>
    <property type="evidence" value="ECO:0007669"/>
    <property type="project" value="TreeGrafter"/>
</dbReference>
<gene>
    <name evidence="2" type="ORF">EJ06DRAFT_527408</name>
</gene>
<dbReference type="EMBL" id="ML996689">
    <property type="protein sequence ID" value="KAF2403807.1"/>
    <property type="molecule type" value="Genomic_DNA"/>
</dbReference>
<keyword evidence="3" id="KW-1185">Reference proteome</keyword>
<feature type="domain" description="Alpha/beta hydrolase fold-3" evidence="1">
    <location>
        <begin position="87"/>
        <end position="296"/>
    </location>
</feature>
<dbReference type="Pfam" id="PF07859">
    <property type="entry name" value="Abhydrolase_3"/>
    <property type="match status" value="1"/>
</dbReference>
<dbReference type="GO" id="GO:0004771">
    <property type="term" value="F:sterol ester esterase activity"/>
    <property type="evidence" value="ECO:0007669"/>
    <property type="project" value="TreeGrafter"/>
</dbReference>
<proteinExistence type="predicted"/>